<proteinExistence type="predicted"/>
<dbReference type="GO" id="GO:0005634">
    <property type="term" value="C:nucleus"/>
    <property type="evidence" value="ECO:0007669"/>
    <property type="project" value="TreeGrafter"/>
</dbReference>
<evidence type="ECO:0000313" key="2">
    <source>
        <dbReference type="EMBL" id="OCT55612.1"/>
    </source>
</evidence>
<feature type="domain" description="Myb/SANT-like DNA-binding" evidence="1">
    <location>
        <begin position="5"/>
        <end position="61"/>
    </location>
</feature>
<dbReference type="PANTHER" id="PTHR23098">
    <property type="entry name" value="AGAP001331-PA-RELATED"/>
    <property type="match status" value="1"/>
</dbReference>
<sequence>ISEKYNLLYGSLACKISNQRKNQIWESIKNKVCSVGVGQRTVIQLKKRWLDIRRRTKDKLSEIEKKRIKT</sequence>
<dbReference type="EMBL" id="KV481097">
    <property type="protein sequence ID" value="OCT55612.1"/>
    <property type="molecule type" value="Genomic_DNA"/>
</dbReference>
<protein>
    <recommendedName>
        <fullName evidence="1">Myb/SANT-like DNA-binding domain-containing protein</fullName>
    </recommendedName>
</protein>
<gene>
    <name evidence="2" type="ORF">XELAEV_18000413mg</name>
</gene>
<feature type="non-terminal residue" evidence="2">
    <location>
        <position position="70"/>
    </location>
</feature>
<dbReference type="Proteomes" id="UP000694892">
    <property type="component" value="Unassembled WGS sequence"/>
</dbReference>
<feature type="non-terminal residue" evidence="2">
    <location>
        <position position="1"/>
    </location>
</feature>
<accession>A0A974BPD3</accession>
<evidence type="ECO:0000259" key="1">
    <source>
        <dbReference type="Pfam" id="PF13873"/>
    </source>
</evidence>
<dbReference type="AlphaFoldDB" id="A0A974BPD3"/>
<reference evidence="2" key="1">
    <citation type="submission" date="2016-05" db="EMBL/GenBank/DDBJ databases">
        <title>WGS assembly of Xenopus laevis.</title>
        <authorList>
            <person name="Session A."/>
            <person name="Uno Y."/>
            <person name="Kwon T."/>
            <person name="Chapman J."/>
            <person name="Toyoda A."/>
            <person name="Takahashi S."/>
            <person name="Fukui A."/>
            <person name="Hikosaka A."/>
            <person name="Putnam N."/>
            <person name="Stites J."/>
            <person name="Van Heeringen S."/>
            <person name="Quigley I."/>
            <person name="Heinz S."/>
            <person name="Hellsten U."/>
            <person name="Lyons J."/>
            <person name="Suzuki A."/>
            <person name="Kondo M."/>
            <person name="Ogino H."/>
            <person name="Ochi H."/>
            <person name="Bogdanovic O."/>
            <person name="Lister R."/>
            <person name="Georgiou G."/>
            <person name="Paranjpe S."/>
            <person name="Van Kruijsbergen I."/>
            <person name="Mozaffari S."/>
            <person name="Shu S."/>
            <person name="Schmutz J."/>
            <person name="Jenkins J."/>
            <person name="Grimwood J."/>
            <person name="Carlson J."/>
            <person name="Mitros T."/>
            <person name="Simakov O."/>
            <person name="Heald R."/>
            <person name="Miller K."/>
            <person name="Haudenschild C."/>
            <person name="Kuroki Y."/>
            <person name="Tanaka T."/>
            <person name="Michiue T."/>
            <person name="Watanabe M."/>
            <person name="Kinoshita T."/>
            <person name="Ohta Y."/>
            <person name="Mawaribuchi S."/>
            <person name="Suzuki Y."/>
            <person name="Haramoto Y."/>
            <person name="Yamamoto T."/>
            <person name="Takagi C."/>
            <person name="Kitzman J."/>
            <person name="Shendure J."/>
            <person name="Nakayama T."/>
            <person name="Izutsu Y."/>
            <person name="Robert J."/>
            <person name="Dichmann D."/>
            <person name="Flajnik M."/>
            <person name="Houston D."/>
            <person name="Marcotte E."/>
            <person name="Wallingford J."/>
            <person name="Ito Y."/>
            <person name="Asashima M."/>
            <person name="Ueno N."/>
            <person name="Matsuda Y."/>
            <person name="Jan Veenstra G."/>
            <person name="Fujiyama A."/>
            <person name="Harland R."/>
            <person name="Taira M."/>
            <person name="Rokhsar D.S."/>
        </authorList>
    </citation>
    <scope>NUCLEOTIDE SEQUENCE</scope>
    <source>
        <strain evidence="2">J</strain>
        <tissue evidence="2">Blood</tissue>
    </source>
</reference>
<dbReference type="InterPro" id="IPR028002">
    <property type="entry name" value="Myb_DNA-bind_5"/>
</dbReference>
<dbReference type="PANTHER" id="PTHR23098:SF22">
    <property type="entry name" value="MYB-LIKE DOMAIN-CONTAINING PROTEIN"/>
    <property type="match status" value="1"/>
</dbReference>
<name>A0A974BPD3_XENLA</name>
<organism evidence="2">
    <name type="scientific">Xenopus laevis</name>
    <name type="common">African clawed frog</name>
    <dbReference type="NCBI Taxonomy" id="8355"/>
    <lineage>
        <taxon>Eukaryota</taxon>
        <taxon>Metazoa</taxon>
        <taxon>Chordata</taxon>
        <taxon>Craniata</taxon>
        <taxon>Vertebrata</taxon>
        <taxon>Euteleostomi</taxon>
        <taxon>Amphibia</taxon>
        <taxon>Batrachia</taxon>
        <taxon>Anura</taxon>
        <taxon>Pipoidea</taxon>
        <taxon>Pipidae</taxon>
        <taxon>Xenopodinae</taxon>
        <taxon>Xenopus</taxon>
        <taxon>Xenopus</taxon>
    </lineage>
</organism>
<dbReference type="Pfam" id="PF13873">
    <property type="entry name" value="Myb_DNA-bind_5"/>
    <property type="match status" value="1"/>
</dbReference>